<dbReference type="AlphaFoldDB" id="A0A365NNL1"/>
<dbReference type="InterPro" id="IPR004380">
    <property type="entry name" value="Asp_race"/>
</dbReference>
<comment type="similarity">
    <text evidence="1">Belongs to the aspartate/glutamate racemases family.</text>
</comment>
<accession>A0A365NNL1</accession>
<gene>
    <name evidence="3" type="ORF">FPRO05_00774</name>
</gene>
<name>A0A365NNL1_GIBIN</name>
<evidence type="ECO:0000313" key="3">
    <source>
        <dbReference type="EMBL" id="RBA22427.1"/>
    </source>
</evidence>
<dbReference type="Gene3D" id="3.40.50.1860">
    <property type="match status" value="2"/>
</dbReference>
<dbReference type="GO" id="GO:0047661">
    <property type="term" value="F:amino-acid racemase activity"/>
    <property type="evidence" value="ECO:0007669"/>
    <property type="project" value="InterPro"/>
</dbReference>
<dbReference type="Proteomes" id="UP000251714">
    <property type="component" value="Unassembled WGS sequence"/>
</dbReference>
<dbReference type="PANTHER" id="PTHR21198:SF7">
    <property type="entry name" value="ASPARTATE-GLUTAMATE RACEMASE FAMILY"/>
    <property type="match status" value="1"/>
</dbReference>
<comment type="caution">
    <text evidence="3">The sequence shown here is derived from an EMBL/GenBank/DDBJ whole genome shotgun (WGS) entry which is preliminary data.</text>
</comment>
<dbReference type="InterPro" id="IPR015942">
    <property type="entry name" value="Asp/Glu/hydantoin_racemase"/>
</dbReference>
<sequence length="256" mass="28927">MLLYNSLPHFHHRKRKNPAKQPAKMRVLGLLGGTTYNATLLYYKQINAYVQNRLGGGHSSKLLLHSFDHAELFSFFQAGNYNEVSRQICTAANSLKSIGAEAIVLCVNTNHRWAEDVENATGIPLLHIIDFTGDAIVKKGLKKVALLGTKISMEQDFLKGRLERRFGVEVLVPKGEETRKRMDRVIFEELSCNKVLPQSREFYLDQIKDLYGRGAEGVILGCTELQMILKPEDIDVPMFDTVELHAKGAAKWQLEE</sequence>
<dbReference type="Pfam" id="PF01177">
    <property type="entry name" value="Asp_Glu_race"/>
    <property type="match status" value="1"/>
</dbReference>
<dbReference type="PANTHER" id="PTHR21198">
    <property type="entry name" value="GLUTAMATE RACEMASE"/>
    <property type="match status" value="1"/>
</dbReference>
<dbReference type="NCBIfam" id="TIGR00035">
    <property type="entry name" value="asp_race"/>
    <property type="match status" value="1"/>
</dbReference>
<dbReference type="InterPro" id="IPR001920">
    <property type="entry name" value="Asp/Glu_race"/>
</dbReference>
<dbReference type="SUPFAM" id="SSF53681">
    <property type="entry name" value="Aspartate/glutamate racemase"/>
    <property type="match status" value="2"/>
</dbReference>
<organism evidence="3 4">
    <name type="scientific">Gibberella intermedia</name>
    <name type="common">Bulb rot disease fungus</name>
    <name type="synonym">Fusarium proliferatum</name>
    <dbReference type="NCBI Taxonomy" id="948311"/>
    <lineage>
        <taxon>Eukaryota</taxon>
        <taxon>Fungi</taxon>
        <taxon>Dikarya</taxon>
        <taxon>Ascomycota</taxon>
        <taxon>Pezizomycotina</taxon>
        <taxon>Sordariomycetes</taxon>
        <taxon>Hypocreomycetidae</taxon>
        <taxon>Hypocreales</taxon>
        <taxon>Nectriaceae</taxon>
        <taxon>Fusarium</taxon>
        <taxon>Fusarium fujikuroi species complex</taxon>
    </lineage>
</organism>
<protein>
    <recommendedName>
        <fullName evidence="5">Aspartate racemase</fullName>
    </recommendedName>
</protein>
<keyword evidence="2" id="KW-0413">Isomerase</keyword>
<evidence type="ECO:0000256" key="2">
    <source>
        <dbReference type="ARBA" id="ARBA00023235"/>
    </source>
</evidence>
<proteinExistence type="inferred from homology"/>
<reference evidence="3 4" key="1">
    <citation type="submission" date="2017-12" db="EMBL/GenBank/DDBJ databases">
        <title>Genome sequence of the mycotoxigenic crop pathogen Fusarium proliferatum, strain ITEM 2341 from Date Palm.</title>
        <authorList>
            <person name="Almiman B.F."/>
            <person name="Shittu T.A."/>
            <person name="Muthumeenakshi S."/>
            <person name="Baroncelli R."/>
            <person name="Sreenivasaprasada S."/>
        </authorList>
    </citation>
    <scope>NUCLEOTIDE SEQUENCE [LARGE SCALE GENOMIC DNA]</scope>
    <source>
        <strain evidence="3 4">ITEM 2341</strain>
    </source>
</reference>
<evidence type="ECO:0008006" key="5">
    <source>
        <dbReference type="Google" id="ProtNLM"/>
    </source>
</evidence>
<dbReference type="EMBL" id="PKMI01000001">
    <property type="protein sequence ID" value="RBA22427.1"/>
    <property type="molecule type" value="Genomic_DNA"/>
</dbReference>
<evidence type="ECO:0000313" key="4">
    <source>
        <dbReference type="Proteomes" id="UP000251714"/>
    </source>
</evidence>
<evidence type="ECO:0000256" key="1">
    <source>
        <dbReference type="ARBA" id="ARBA00007847"/>
    </source>
</evidence>